<dbReference type="InterPro" id="IPR001307">
    <property type="entry name" value="Thiosulphate_STrfase_CS"/>
</dbReference>
<protein>
    <recommendedName>
        <fullName evidence="2">Rhodanese domain-containing protein</fullName>
    </recommendedName>
</protein>
<evidence type="ECO:0000256" key="1">
    <source>
        <dbReference type="ARBA" id="ARBA00023266"/>
    </source>
</evidence>
<dbReference type="InterPro" id="IPR001763">
    <property type="entry name" value="Rhodanese-like_dom"/>
</dbReference>
<dbReference type="PROSITE" id="PS50206">
    <property type="entry name" value="RHODANESE_3"/>
    <property type="match status" value="1"/>
</dbReference>
<dbReference type="NCBIfam" id="TIGR03167">
    <property type="entry name" value="tRNA_sel_U_synt"/>
    <property type="match status" value="1"/>
</dbReference>
<dbReference type="SUPFAM" id="SSF52821">
    <property type="entry name" value="Rhodanese/Cell cycle control phosphatase"/>
    <property type="match status" value="1"/>
</dbReference>
<dbReference type="GO" id="GO:0004792">
    <property type="term" value="F:thiosulfate-cyanide sulfurtransferase activity"/>
    <property type="evidence" value="ECO:0007669"/>
    <property type="project" value="InterPro"/>
</dbReference>
<name>A0A0L8V7L2_9BACT</name>
<dbReference type="PANTHER" id="PTHR30401">
    <property type="entry name" value="TRNA 2-SELENOURIDINE SYNTHASE"/>
    <property type="match status" value="1"/>
</dbReference>
<dbReference type="Pfam" id="PF00581">
    <property type="entry name" value="Rhodanese"/>
    <property type="match status" value="1"/>
</dbReference>
<organism evidence="3 4">
    <name type="scientific">Sunxiuqinia dokdonensis</name>
    <dbReference type="NCBI Taxonomy" id="1409788"/>
    <lineage>
        <taxon>Bacteria</taxon>
        <taxon>Pseudomonadati</taxon>
        <taxon>Bacteroidota</taxon>
        <taxon>Bacteroidia</taxon>
        <taxon>Marinilabiliales</taxon>
        <taxon>Prolixibacteraceae</taxon>
        <taxon>Sunxiuqinia</taxon>
    </lineage>
</organism>
<comment type="caution">
    <text evidence="3">The sequence shown here is derived from an EMBL/GenBank/DDBJ whole genome shotgun (WGS) entry which is preliminary data.</text>
</comment>
<dbReference type="InterPro" id="IPR027417">
    <property type="entry name" value="P-loop_NTPase"/>
</dbReference>
<dbReference type="PATRIC" id="fig|1409788.3.peg.2877"/>
<dbReference type="InterPro" id="IPR036873">
    <property type="entry name" value="Rhodanese-like_dom_sf"/>
</dbReference>
<gene>
    <name evidence="3" type="ORF">NC99_27900</name>
</gene>
<dbReference type="OrthoDB" id="1450994at2"/>
<dbReference type="PROSITE" id="PS00380">
    <property type="entry name" value="RHODANESE_1"/>
    <property type="match status" value="1"/>
</dbReference>
<sequence>MITEISIDNFYTQPHGLPLIDVRSPGEFEKGHIPGATNIPLFSNEERAHVGTVYVQQSKEKAVELGYRYVNPKLDWFIAESRKVAGKSAVAVHCWRGGMRSHAFAEHLQQNGFQEVYVISGGYKAFRNHVLNFFEQPFQLRILGGYTGSGKTYILKILKKLGHQVVDMEAIAHHKGSAFGSIGELAQPTVEQFENTLFEEFLHLDLQEPIWLEDESHNIGQVKIPMPLFLQIRQQIVYFIQIPKEQRAKHLVGEYASFGNDQLAWAINGIAKRLGGQNVQLAHQLLKENNYYEVALLALQYYDKAYARGVENRDPELVFRIQLEDMNHQKNAQSIIKFVETHEQHQTHTI</sequence>
<dbReference type="Proteomes" id="UP000036958">
    <property type="component" value="Unassembled WGS sequence"/>
</dbReference>
<dbReference type="SMART" id="SM00450">
    <property type="entry name" value="RHOD"/>
    <property type="match status" value="1"/>
</dbReference>
<keyword evidence="4" id="KW-1185">Reference proteome</keyword>
<proteinExistence type="predicted"/>
<dbReference type="Gene3D" id="3.40.250.10">
    <property type="entry name" value="Rhodanese-like domain"/>
    <property type="match status" value="1"/>
</dbReference>
<feature type="domain" description="Rhodanese" evidence="2">
    <location>
        <begin position="13"/>
        <end position="135"/>
    </location>
</feature>
<keyword evidence="1" id="KW-0711">Selenium</keyword>
<dbReference type="InterPro" id="IPR017582">
    <property type="entry name" value="SelU"/>
</dbReference>
<dbReference type="GO" id="GO:0002098">
    <property type="term" value="P:tRNA wobble uridine modification"/>
    <property type="evidence" value="ECO:0007669"/>
    <property type="project" value="InterPro"/>
</dbReference>
<dbReference type="Pfam" id="PF26341">
    <property type="entry name" value="AAA_SelU"/>
    <property type="match status" value="1"/>
</dbReference>
<dbReference type="SUPFAM" id="SSF52540">
    <property type="entry name" value="P-loop containing nucleoside triphosphate hydrolases"/>
    <property type="match status" value="1"/>
</dbReference>
<reference evidence="4" key="1">
    <citation type="submission" date="2015-07" db="EMBL/GenBank/DDBJ databases">
        <title>Genome sequencing of Sunxiuqinia dokdonensis strain SK.</title>
        <authorList>
            <person name="Ahn S."/>
            <person name="Kim B.-C."/>
        </authorList>
    </citation>
    <scope>NUCLEOTIDE SEQUENCE [LARGE SCALE GENOMIC DNA]</scope>
    <source>
        <strain evidence="4">SK</strain>
    </source>
</reference>
<accession>A0A0L8V7L2</accession>
<evidence type="ECO:0000313" key="3">
    <source>
        <dbReference type="EMBL" id="KOH44343.1"/>
    </source>
</evidence>
<evidence type="ECO:0000313" key="4">
    <source>
        <dbReference type="Proteomes" id="UP000036958"/>
    </source>
</evidence>
<dbReference type="PANTHER" id="PTHR30401:SF0">
    <property type="entry name" value="TRNA 2-SELENOURIDINE SYNTHASE"/>
    <property type="match status" value="1"/>
</dbReference>
<dbReference type="EMBL" id="LGIA01000164">
    <property type="protein sequence ID" value="KOH44343.1"/>
    <property type="molecule type" value="Genomic_DNA"/>
</dbReference>
<dbReference type="RefSeq" id="WP_053184322.1">
    <property type="nucleotide sequence ID" value="NZ_LGIA01000164.1"/>
</dbReference>
<dbReference type="AlphaFoldDB" id="A0A0L8V7L2"/>
<dbReference type="STRING" id="1409788.NC99_27900"/>
<evidence type="ECO:0000259" key="2">
    <source>
        <dbReference type="PROSITE" id="PS50206"/>
    </source>
</evidence>
<dbReference type="NCBIfam" id="NF008750">
    <property type="entry name" value="PRK11784.1-2"/>
    <property type="match status" value="1"/>
</dbReference>
<dbReference type="Gene3D" id="3.40.50.300">
    <property type="entry name" value="P-loop containing nucleotide triphosphate hydrolases"/>
    <property type="match status" value="1"/>
</dbReference>
<dbReference type="InterPro" id="IPR058840">
    <property type="entry name" value="AAA_SelU"/>
</dbReference>
<dbReference type="GO" id="GO:0043828">
    <property type="term" value="F:tRNA 2-selenouridine synthase activity"/>
    <property type="evidence" value="ECO:0007669"/>
    <property type="project" value="InterPro"/>
</dbReference>